<keyword evidence="3" id="KW-1185">Reference proteome</keyword>
<feature type="region of interest" description="Disordered" evidence="1">
    <location>
        <begin position="318"/>
        <end position="337"/>
    </location>
</feature>
<evidence type="ECO:0000256" key="1">
    <source>
        <dbReference type="SAM" id="MobiDB-lite"/>
    </source>
</evidence>
<dbReference type="Gene3D" id="3.40.720.10">
    <property type="entry name" value="Alkaline Phosphatase, subunit A"/>
    <property type="match status" value="1"/>
</dbReference>
<evidence type="ECO:0000313" key="3">
    <source>
        <dbReference type="Proteomes" id="UP000321234"/>
    </source>
</evidence>
<dbReference type="SUPFAM" id="SSF53649">
    <property type="entry name" value="Alkaline phosphatase-like"/>
    <property type="match status" value="1"/>
</dbReference>
<dbReference type="AlphaFoldDB" id="A0A5C8Z4S0"/>
<dbReference type="InterPro" id="IPR017850">
    <property type="entry name" value="Alkaline_phosphatase_core_sf"/>
</dbReference>
<comment type="caution">
    <text evidence="2">The sequence shown here is derived from an EMBL/GenBank/DDBJ whole genome shotgun (WGS) entry which is preliminary data.</text>
</comment>
<organism evidence="2 3">
    <name type="scientific">Quadrisphaera setariae</name>
    <dbReference type="NCBI Taxonomy" id="2593304"/>
    <lineage>
        <taxon>Bacteria</taxon>
        <taxon>Bacillati</taxon>
        <taxon>Actinomycetota</taxon>
        <taxon>Actinomycetes</taxon>
        <taxon>Kineosporiales</taxon>
        <taxon>Kineosporiaceae</taxon>
        <taxon>Quadrisphaera</taxon>
    </lineage>
</organism>
<dbReference type="GO" id="GO:0016787">
    <property type="term" value="F:hydrolase activity"/>
    <property type="evidence" value="ECO:0007669"/>
    <property type="project" value="UniProtKB-ARBA"/>
</dbReference>
<accession>A0A5C8Z4S0</accession>
<feature type="compositionally biased region" description="Low complexity" evidence="1">
    <location>
        <begin position="26"/>
        <end position="48"/>
    </location>
</feature>
<dbReference type="InterPro" id="IPR002591">
    <property type="entry name" value="Phosphodiest/P_Trfase"/>
</dbReference>
<dbReference type="OrthoDB" id="1956004at2"/>
<proteinExistence type="predicted"/>
<dbReference type="Proteomes" id="UP000321234">
    <property type="component" value="Unassembled WGS sequence"/>
</dbReference>
<dbReference type="PANTHER" id="PTHR10151">
    <property type="entry name" value="ECTONUCLEOTIDE PYROPHOSPHATASE/PHOSPHODIESTERASE"/>
    <property type="match status" value="1"/>
</dbReference>
<sequence length="337" mass="36563">MKLLLIGLDGLRVDLALPEATAADPAFAAPDHPADPRFAAGPRPAGAPEQPVAGSEVLAPTLQRLLAQGGRIVPVWMTPPTDSGPGWSSLLTGTTHEENGVWWNEFVGHRLSRCPDVLSQVWFADPRARTFAACTWAALVDPSGPGPVIHQRVDQQLSGQHVLVKATDFAEGCRSADRQVRTKAAWVLDHEGPDAGFVHFEGVDEAGHDHGCTGPEYRGAISEVDEHVRHLVKAVAERHEQLGERWLVAVTTDHGHKPEGGHGEDEVEVRRSFLLLHEVGGDLTQTELPTTLRSEQVTPLLLRLLGVSRGSWTTDHEVGARTDVDSSGPTRDLTHEW</sequence>
<reference evidence="2 3" key="1">
    <citation type="submission" date="2019-07" db="EMBL/GenBank/DDBJ databases">
        <title>Quadrisphaera sp. strain DD2A genome sequencing and assembly.</title>
        <authorList>
            <person name="Kim I."/>
        </authorList>
    </citation>
    <scope>NUCLEOTIDE SEQUENCE [LARGE SCALE GENOMIC DNA]</scope>
    <source>
        <strain evidence="2 3">DD2A</strain>
    </source>
</reference>
<evidence type="ECO:0000313" key="2">
    <source>
        <dbReference type="EMBL" id="TXR52269.1"/>
    </source>
</evidence>
<gene>
    <name evidence="2" type="ORF">FMM08_20960</name>
</gene>
<feature type="region of interest" description="Disordered" evidence="1">
    <location>
        <begin position="26"/>
        <end position="51"/>
    </location>
</feature>
<dbReference type="EMBL" id="VKAC01000016">
    <property type="protein sequence ID" value="TXR52269.1"/>
    <property type="molecule type" value="Genomic_DNA"/>
</dbReference>
<dbReference type="RefSeq" id="WP_147928288.1">
    <property type="nucleotide sequence ID" value="NZ_VKAC01000016.1"/>
</dbReference>
<name>A0A5C8Z4S0_9ACTN</name>
<dbReference type="Pfam" id="PF01663">
    <property type="entry name" value="Phosphodiest"/>
    <property type="match status" value="1"/>
</dbReference>
<protein>
    <submittedName>
        <fullName evidence="2">Alkaline phosphatase family protein</fullName>
    </submittedName>
</protein>
<dbReference type="PANTHER" id="PTHR10151:SF120">
    <property type="entry name" value="BIS(5'-ADENOSYL)-TRIPHOSPHATASE"/>
    <property type="match status" value="1"/>
</dbReference>